<dbReference type="InterPro" id="IPR000914">
    <property type="entry name" value="SBP_5_dom"/>
</dbReference>
<dbReference type="EMBL" id="JACZDF010000003">
    <property type="protein sequence ID" value="MBD9699277.1"/>
    <property type="molecule type" value="Genomic_DNA"/>
</dbReference>
<reference evidence="3 4" key="1">
    <citation type="submission" date="2020-09" db="EMBL/GenBank/DDBJ databases">
        <title>Flavimobilis rhizosphaerae sp. nov., isolated from rhizosphere soil of Spartina alterniflora.</title>
        <authorList>
            <person name="Hanqin C."/>
        </authorList>
    </citation>
    <scope>NUCLEOTIDE SEQUENCE [LARGE SCALE GENOMIC DNA]</scope>
    <source>
        <strain evidence="3 4">GY 10621</strain>
    </source>
</reference>
<feature type="signal peptide" evidence="1">
    <location>
        <begin position="1"/>
        <end position="27"/>
    </location>
</feature>
<organism evidence="3 4">
    <name type="scientific">Flavimobilis rhizosphaerae</name>
    <dbReference type="NCBI Taxonomy" id="2775421"/>
    <lineage>
        <taxon>Bacteria</taxon>
        <taxon>Bacillati</taxon>
        <taxon>Actinomycetota</taxon>
        <taxon>Actinomycetes</taxon>
        <taxon>Micrococcales</taxon>
        <taxon>Jonesiaceae</taxon>
        <taxon>Flavimobilis</taxon>
    </lineage>
</organism>
<evidence type="ECO:0000313" key="3">
    <source>
        <dbReference type="EMBL" id="MBD9699277.1"/>
    </source>
</evidence>
<name>A0ABR9DQ72_9MICO</name>
<feature type="chain" id="PRO_5046974302" evidence="1">
    <location>
        <begin position="28"/>
        <end position="535"/>
    </location>
</feature>
<proteinExistence type="predicted"/>
<dbReference type="CDD" id="cd00995">
    <property type="entry name" value="PBP2_NikA_DppA_OppA_like"/>
    <property type="match status" value="1"/>
</dbReference>
<dbReference type="PANTHER" id="PTHR30290:SF65">
    <property type="entry name" value="MONOACYL PHOSPHATIDYLINOSITOL TETRAMANNOSIDE-BINDING PROTEIN LPQW-RELATED"/>
    <property type="match status" value="1"/>
</dbReference>
<keyword evidence="1" id="KW-0732">Signal</keyword>
<keyword evidence="4" id="KW-1185">Reference proteome</keyword>
<dbReference type="Proteomes" id="UP000642107">
    <property type="component" value="Unassembled WGS sequence"/>
</dbReference>
<dbReference type="Gene3D" id="3.90.76.10">
    <property type="entry name" value="Dipeptide-binding Protein, Domain 1"/>
    <property type="match status" value="1"/>
</dbReference>
<dbReference type="PIRSF" id="PIRSF002741">
    <property type="entry name" value="MppA"/>
    <property type="match status" value="1"/>
</dbReference>
<accession>A0ABR9DQ72</accession>
<dbReference type="RefSeq" id="WP_192279212.1">
    <property type="nucleotide sequence ID" value="NZ_JACZDF010000003.1"/>
</dbReference>
<dbReference type="Gene3D" id="3.40.190.10">
    <property type="entry name" value="Periplasmic binding protein-like II"/>
    <property type="match status" value="1"/>
</dbReference>
<protein>
    <submittedName>
        <fullName evidence="3">ABC transporter substrate-binding protein</fullName>
    </submittedName>
</protein>
<sequence length="535" mass="56515">MSTTRRRTRGALATTLALGLLALAACAPSGPAPGSTTTPAPVTTDASKELDQLTVGLAASAETLDVSTSGLMVAYTIAAVAQEGLVTIDDTGAIVPALAETWKTDDNTSFVYTLRDATFSDGTPVTTDDVVASINHYRDAEKAPSTAYYWPAVKSVEATGEREVTITLEAPSATFAWTPSAAAGLFVAPKKWLESAGTIGSPTDLLVGTGPYTITEFVPGSHVAAERNEKYWGSKGRAKTLRLDFITDDSTRLLAFQDGSLDIAFNVPVDQADQWSKVEGARLETVDDNSWQGLMFNPATKPFDEPEVRRAVAHAIDRDAITTGLLKGKATPATGITAPGQLAIGTSAADAEAAVAQLPVAAFDLDAARAELAKSSVPSGFTTTLAYPDSIPALGRASLAIAEQLKQIGITLEVKQIPVSEWSNSFGNGEGVQWMSYTPPVPTDWPTDWLLGEYNPEGFTDTKIIGLQAESAAATTPAERLAKVTEATKLALEQQLFAPVYWGTSTTAVGKRVATEGFSQYFFQTPWPTRVVPTA</sequence>
<dbReference type="PANTHER" id="PTHR30290">
    <property type="entry name" value="PERIPLASMIC BINDING COMPONENT OF ABC TRANSPORTER"/>
    <property type="match status" value="1"/>
</dbReference>
<evidence type="ECO:0000256" key="1">
    <source>
        <dbReference type="SAM" id="SignalP"/>
    </source>
</evidence>
<dbReference type="Pfam" id="PF00496">
    <property type="entry name" value="SBP_bac_5"/>
    <property type="match status" value="1"/>
</dbReference>
<gene>
    <name evidence="3" type="ORF">IGS67_07205</name>
</gene>
<dbReference type="Gene3D" id="3.10.105.10">
    <property type="entry name" value="Dipeptide-binding Protein, Domain 3"/>
    <property type="match status" value="1"/>
</dbReference>
<dbReference type="SUPFAM" id="SSF53850">
    <property type="entry name" value="Periplasmic binding protein-like II"/>
    <property type="match status" value="1"/>
</dbReference>
<dbReference type="PROSITE" id="PS51257">
    <property type="entry name" value="PROKAR_LIPOPROTEIN"/>
    <property type="match status" value="1"/>
</dbReference>
<comment type="caution">
    <text evidence="3">The sequence shown here is derived from an EMBL/GenBank/DDBJ whole genome shotgun (WGS) entry which is preliminary data.</text>
</comment>
<dbReference type="InterPro" id="IPR039424">
    <property type="entry name" value="SBP_5"/>
</dbReference>
<evidence type="ECO:0000313" key="4">
    <source>
        <dbReference type="Proteomes" id="UP000642107"/>
    </source>
</evidence>
<dbReference type="InterPro" id="IPR030678">
    <property type="entry name" value="Peptide/Ni-bd"/>
</dbReference>
<evidence type="ECO:0000259" key="2">
    <source>
        <dbReference type="Pfam" id="PF00496"/>
    </source>
</evidence>
<feature type="domain" description="Solute-binding protein family 5" evidence="2">
    <location>
        <begin position="94"/>
        <end position="425"/>
    </location>
</feature>